<gene>
    <name evidence="5" type="ORF">E2553_37140</name>
</gene>
<dbReference type="InterPro" id="IPR036693">
    <property type="entry name" value="TF_LuxR_autoind-bd_dom_sf"/>
</dbReference>
<dbReference type="PANTHER" id="PTHR44688:SF16">
    <property type="entry name" value="DNA-BINDING TRANSCRIPTIONAL ACTIVATOR DEVR_DOSR"/>
    <property type="match status" value="1"/>
</dbReference>
<evidence type="ECO:0000313" key="6">
    <source>
        <dbReference type="Proteomes" id="UP000297385"/>
    </source>
</evidence>
<dbReference type="InterPro" id="IPR036388">
    <property type="entry name" value="WH-like_DNA-bd_sf"/>
</dbReference>
<dbReference type="SMART" id="SM00421">
    <property type="entry name" value="HTH_LUXR"/>
    <property type="match status" value="1"/>
</dbReference>
<dbReference type="Gene3D" id="1.10.10.10">
    <property type="entry name" value="Winged helix-like DNA-binding domain superfamily/Winged helix DNA-binding domain"/>
    <property type="match status" value="1"/>
</dbReference>
<accession>A0A4Y8ML01</accession>
<dbReference type="PANTHER" id="PTHR44688">
    <property type="entry name" value="DNA-BINDING TRANSCRIPTIONAL ACTIVATOR DEVR_DOSR"/>
    <property type="match status" value="1"/>
</dbReference>
<dbReference type="Pfam" id="PF00196">
    <property type="entry name" value="GerE"/>
    <property type="match status" value="1"/>
</dbReference>
<dbReference type="AlphaFoldDB" id="A0A4Y8ML01"/>
<evidence type="ECO:0000313" key="5">
    <source>
        <dbReference type="EMBL" id="TFE38033.1"/>
    </source>
</evidence>
<keyword evidence="1" id="KW-0805">Transcription regulation</keyword>
<dbReference type="PROSITE" id="PS50043">
    <property type="entry name" value="HTH_LUXR_2"/>
    <property type="match status" value="1"/>
</dbReference>
<dbReference type="Gene3D" id="3.30.450.80">
    <property type="entry name" value="Transcription factor LuxR-like, autoinducer-binding domain"/>
    <property type="match status" value="1"/>
</dbReference>
<dbReference type="InterPro" id="IPR005143">
    <property type="entry name" value="TF_LuxR_autoind-bd_dom"/>
</dbReference>
<dbReference type="RefSeq" id="WP_134465685.1">
    <property type="nucleotide sequence ID" value="NZ_JBHMFL010000109.1"/>
</dbReference>
<dbReference type="SUPFAM" id="SSF46894">
    <property type="entry name" value="C-terminal effector domain of the bipartite response regulators"/>
    <property type="match status" value="1"/>
</dbReference>
<sequence length="340" mass="37876">MQEKVIEAATPAPLHEDEHHIFNECVELSLSQDSILTRRLIRSDGASFSQIVAIDSIDDLSDFATADPYETRLQGSYDRIRQKCVAATAGDRPRQVETGDPVRLIGELSMCATEGALLSKVRTIVAGLGGTQFTYQWIRFTGANPATGDPIETRYLVGCRPGWTQQYIARLWYMNDPYVMYARANVAPALTSHVNVHRVDHWLVTEARMHGFANGIVAPAHIHGHGLVGLLHVSNSMRAPAGERVLWDNRVLFRAMSSELLDWRVSQVRQDAQAKYELSEQETQILRMLRDGASASHVADQLGMSKHTVYKTIYQRITRKTGATRITDAVEKAAAHGLLD</sequence>
<name>A0A4Y8ML01_9BURK</name>
<dbReference type="Proteomes" id="UP000297385">
    <property type="component" value="Unassembled WGS sequence"/>
</dbReference>
<dbReference type="SUPFAM" id="SSF75516">
    <property type="entry name" value="Pheromone-binding domain of LuxR-like quorum-sensing transcription factors"/>
    <property type="match status" value="1"/>
</dbReference>
<dbReference type="EMBL" id="SNVI01000004">
    <property type="protein sequence ID" value="TFE38033.1"/>
    <property type="molecule type" value="Genomic_DNA"/>
</dbReference>
<evidence type="ECO:0000256" key="1">
    <source>
        <dbReference type="ARBA" id="ARBA00023015"/>
    </source>
</evidence>
<keyword evidence="2" id="KW-0238">DNA-binding</keyword>
<organism evidence="5 6">
    <name type="scientific">Paraburkholderia dipogonis</name>
    <dbReference type="NCBI Taxonomy" id="1211383"/>
    <lineage>
        <taxon>Bacteria</taxon>
        <taxon>Pseudomonadati</taxon>
        <taxon>Pseudomonadota</taxon>
        <taxon>Betaproteobacteria</taxon>
        <taxon>Burkholderiales</taxon>
        <taxon>Burkholderiaceae</taxon>
        <taxon>Paraburkholderia</taxon>
    </lineage>
</organism>
<proteinExistence type="predicted"/>
<dbReference type="GeneID" id="97310075"/>
<dbReference type="Pfam" id="PF03472">
    <property type="entry name" value="Autoind_bind"/>
    <property type="match status" value="1"/>
</dbReference>
<evidence type="ECO:0000259" key="4">
    <source>
        <dbReference type="PROSITE" id="PS50043"/>
    </source>
</evidence>
<feature type="domain" description="HTH luxR-type" evidence="4">
    <location>
        <begin position="271"/>
        <end position="337"/>
    </location>
</feature>
<protein>
    <submittedName>
        <fullName evidence="5">LuxR family transcriptional regulator</fullName>
    </submittedName>
</protein>
<dbReference type="InterPro" id="IPR000792">
    <property type="entry name" value="Tscrpt_reg_LuxR_C"/>
</dbReference>
<keyword evidence="3" id="KW-0804">Transcription</keyword>
<dbReference type="GO" id="GO:0006355">
    <property type="term" value="P:regulation of DNA-templated transcription"/>
    <property type="evidence" value="ECO:0007669"/>
    <property type="project" value="InterPro"/>
</dbReference>
<reference evidence="5 6" key="1">
    <citation type="submission" date="2019-03" db="EMBL/GenBank/DDBJ databases">
        <title>Complete Genome Sequence of Paraburkholderia dipogonis ICMP 19430T, a Nitrogen-fixing Symbiont of the South African Invasive Legume Dipogon lignosus in New Zealand.</title>
        <authorList>
            <person name="De Meyer S.E."/>
        </authorList>
    </citation>
    <scope>NUCLEOTIDE SEQUENCE [LARGE SCALE GENOMIC DNA]</scope>
    <source>
        <strain evidence="5 6">ICMP 19430</strain>
    </source>
</reference>
<evidence type="ECO:0000256" key="2">
    <source>
        <dbReference type="ARBA" id="ARBA00023125"/>
    </source>
</evidence>
<dbReference type="InterPro" id="IPR016032">
    <property type="entry name" value="Sig_transdc_resp-reg_C-effctor"/>
</dbReference>
<evidence type="ECO:0000256" key="3">
    <source>
        <dbReference type="ARBA" id="ARBA00023163"/>
    </source>
</evidence>
<comment type="caution">
    <text evidence="5">The sequence shown here is derived from an EMBL/GenBank/DDBJ whole genome shotgun (WGS) entry which is preliminary data.</text>
</comment>
<dbReference type="GO" id="GO:0003677">
    <property type="term" value="F:DNA binding"/>
    <property type="evidence" value="ECO:0007669"/>
    <property type="project" value="UniProtKB-KW"/>
</dbReference>